<dbReference type="Gene3D" id="3.30.1490.480">
    <property type="entry name" value="Endolytic murein transglycosylase"/>
    <property type="match status" value="1"/>
</dbReference>
<dbReference type="GO" id="GO:0009252">
    <property type="term" value="P:peptidoglycan biosynthetic process"/>
    <property type="evidence" value="ECO:0007669"/>
    <property type="project" value="UniProtKB-UniRule"/>
</dbReference>
<dbReference type="eggNOG" id="COG1559">
    <property type="taxonomic scope" value="Bacteria"/>
</dbReference>
<keyword evidence="1 7" id="KW-1003">Cell membrane</keyword>
<evidence type="ECO:0000313" key="9">
    <source>
        <dbReference type="Proteomes" id="UP000008221"/>
    </source>
</evidence>
<dbReference type="Proteomes" id="UP000008221">
    <property type="component" value="Chromosome"/>
</dbReference>
<keyword evidence="4 7" id="KW-0472">Membrane</keyword>
<dbReference type="InterPro" id="IPR003770">
    <property type="entry name" value="MLTG-like"/>
</dbReference>
<evidence type="ECO:0000256" key="4">
    <source>
        <dbReference type="ARBA" id="ARBA00023136"/>
    </source>
</evidence>
<dbReference type="OrthoDB" id="9814591at2"/>
<feature type="transmembrane region" description="Helical" evidence="7">
    <location>
        <begin position="23"/>
        <end position="46"/>
    </location>
</feature>
<evidence type="ECO:0000256" key="1">
    <source>
        <dbReference type="ARBA" id="ARBA00022475"/>
    </source>
</evidence>
<evidence type="ECO:0000256" key="2">
    <source>
        <dbReference type="ARBA" id="ARBA00022692"/>
    </source>
</evidence>
<evidence type="ECO:0000256" key="5">
    <source>
        <dbReference type="ARBA" id="ARBA00023239"/>
    </source>
</evidence>
<comment type="similarity">
    <text evidence="7">Belongs to the transglycosylase MltG family.</text>
</comment>
<keyword evidence="6 7" id="KW-0961">Cell wall biogenesis/degradation</keyword>
<feature type="site" description="Important for catalytic activity" evidence="7">
    <location>
        <position position="246"/>
    </location>
</feature>
<comment type="function">
    <text evidence="7">Functions as a peptidoglycan terminase that cleaves nascent peptidoglycan strands endolytically to terminate their elongation.</text>
</comment>
<dbReference type="GO" id="GO:0005886">
    <property type="term" value="C:plasma membrane"/>
    <property type="evidence" value="ECO:0007669"/>
    <property type="project" value="UniProtKB-SubCell"/>
</dbReference>
<dbReference type="HOGENOM" id="CLU_025574_4_0_11"/>
<dbReference type="NCBIfam" id="TIGR00247">
    <property type="entry name" value="endolytic transglycosylase MltG"/>
    <property type="match status" value="1"/>
</dbReference>
<dbReference type="FunCoup" id="A0LUJ0">
    <property type="interactions" value="4"/>
</dbReference>
<dbReference type="EMBL" id="CP000481">
    <property type="protein sequence ID" value="ABK53100.1"/>
    <property type="molecule type" value="Genomic_DNA"/>
</dbReference>
<organism evidence="8 9">
    <name type="scientific">Acidothermus cellulolyticus (strain ATCC 43068 / DSM 8971 / 11B)</name>
    <dbReference type="NCBI Taxonomy" id="351607"/>
    <lineage>
        <taxon>Bacteria</taxon>
        <taxon>Bacillati</taxon>
        <taxon>Actinomycetota</taxon>
        <taxon>Actinomycetes</taxon>
        <taxon>Acidothermales</taxon>
        <taxon>Acidothermaceae</taxon>
        <taxon>Acidothermus</taxon>
    </lineage>
</organism>
<protein>
    <recommendedName>
        <fullName evidence="7">Endolytic murein transglycosylase</fullName>
        <ecNumber evidence="7">4.2.2.29</ecNumber>
    </recommendedName>
    <alternativeName>
        <fullName evidence="7">Peptidoglycan lytic transglycosylase</fullName>
    </alternativeName>
    <alternativeName>
        <fullName evidence="7">Peptidoglycan polymerization terminase</fullName>
    </alternativeName>
</protein>
<dbReference type="CDD" id="cd08010">
    <property type="entry name" value="MltG_like"/>
    <property type="match status" value="1"/>
</dbReference>
<evidence type="ECO:0000313" key="8">
    <source>
        <dbReference type="EMBL" id="ABK53100.1"/>
    </source>
</evidence>
<dbReference type="KEGG" id="ace:Acel_1328"/>
<dbReference type="AlphaFoldDB" id="A0LUJ0"/>
<keyword evidence="9" id="KW-1185">Reference proteome</keyword>
<gene>
    <name evidence="7" type="primary">mltG</name>
    <name evidence="8" type="ordered locus">Acel_1328</name>
</gene>
<comment type="subcellular location">
    <subcellularLocation>
        <location evidence="7">Cell membrane</location>
        <topology evidence="7">Single-pass membrane protein</topology>
    </subcellularLocation>
</comment>
<proteinExistence type="inferred from homology"/>
<accession>A0LUJ0</accession>
<comment type="catalytic activity">
    <reaction evidence="7">
        <text>a peptidoglycan chain = a peptidoglycan chain with N-acetyl-1,6-anhydromuramyl-[peptide] at the reducing end + a peptidoglycan chain with N-acetylglucosamine at the non-reducing end.</text>
        <dbReference type="EC" id="4.2.2.29"/>
    </reaction>
</comment>
<dbReference type="GO" id="GO:0008932">
    <property type="term" value="F:lytic endotransglycosylase activity"/>
    <property type="evidence" value="ECO:0007669"/>
    <property type="project" value="UniProtKB-UniRule"/>
</dbReference>
<keyword evidence="3 7" id="KW-1133">Transmembrane helix</keyword>
<name>A0LUJ0_ACIC1</name>
<dbReference type="PANTHER" id="PTHR30518">
    <property type="entry name" value="ENDOLYTIC MUREIN TRANSGLYCOSYLASE"/>
    <property type="match status" value="1"/>
</dbReference>
<dbReference type="PANTHER" id="PTHR30518:SF2">
    <property type="entry name" value="ENDOLYTIC MUREIN TRANSGLYCOSYLASE"/>
    <property type="match status" value="1"/>
</dbReference>
<dbReference type="STRING" id="351607.Acel_1328"/>
<dbReference type="RefSeq" id="WP_011720163.1">
    <property type="nucleotide sequence ID" value="NC_008578.1"/>
</dbReference>
<evidence type="ECO:0000256" key="7">
    <source>
        <dbReference type="HAMAP-Rule" id="MF_02065"/>
    </source>
</evidence>
<evidence type="ECO:0000256" key="3">
    <source>
        <dbReference type="ARBA" id="ARBA00022989"/>
    </source>
</evidence>
<dbReference type="EC" id="4.2.2.29" evidence="7"/>
<dbReference type="Pfam" id="PF02618">
    <property type="entry name" value="YceG"/>
    <property type="match status" value="1"/>
</dbReference>
<dbReference type="InParanoid" id="A0LUJ0"/>
<sequence>MTDIFDLGLEPHPPKPPLYRRLLQIPAIGVSLALVVALVAGGVLLAGKVFHPTEANDWVGDGSGTVLVEVHPGDSLTDIGRTLVADGVVKSVTAFVDAAQVNEQAQNIQPGVYKLRLHMSAQAALGLLLDPTSFVGARVTIPEGMRLSKTLQIIASHSRISVAELQAALAKPDALGLPAYAHGQAEGFLYPATYNVDESTTATSLLSEMVATFRQVAASIDLEAGAKQLGLTPYQVVIIASLIEAEVKRPQDYPLVAEVILNRLHRGMPLQLDSTVNYALGTSKFLLSQSDLKTESPYNTYLHTGLPPTPIDSPDKAALLAALHPAHGDYLYFVTTDPVTGETTFTASQKEFEKLRAQVQASYAASATAPTP</sequence>
<evidence type="ECO:0000256" key="6">
    <source>
        <dbReference type="ARBA" id="ARBA00023316"/>
    </source>
</evidence>
<dbReference type="GO" id="GO:0071555">
    <property type="term" value="P:cell wall organization"/>
    <property type="evidence" value="ECO:0007669"/>
    <property type="project" value="UniProtKB-KW"/>
</dbReference>
<keyword evidence="2 7" id="KW-0812">Transmembrane</keyword>
<reference evidence="8 9" key="1">
    <citation type="journal article" date="2009" name="Genome Res.">
        <title>Complete genome of the cellulolytic thermophile Acidothermus cellulolyticus 11B provides insights into its ecophysiological and evolutionary adaptations.</title>
        <authorList>
            <person name="Barabote R.D."/>
            <person name="Xie G."/>
            <person name="Leu D.H."/>
            <person name="Normand P."/>
            <person name="Necsulea A."/>
            <person name="Daubin V."/>
            <person name="Medigue C."/>
            <person name="Adney W.S."/>
            <person name="Xu X.C."/>
            <person name="Lapidus A."/>
            <person name="Parales R.E."/>
            <person name="Detter C."/>
            <person name="Pujic P."/>
            <person name="Bruce D."/>
            <person name="Lavire C."/>
            <person name="Challacombe J.F."/>
            <person name="Brettin T.S."/>
            <person name="Berry A.M."/>
        </authorList>
    </citation>
    <scope>NUCLEOTIDE SEQUENCE [LARGE SCALE GENOMIC DNA]</scope>
    <source>
        <strain evidence="9">ATCC 43068 / DSM 8971 / 11B</strain>
    </source>
</reference>
<dbReference type="HAMAP" id="MF_02065">
    <property type="entry name" value="MltG"/>
    <property type="match status" value="1"/>
</dbReference>
<keyword evidence="5 7" id="KW-0456">Lyase</keyword>